<sequence length="607" mass="67457">MEFVWQSGERAPRKRSAAACTTCRSRKKRCYHSRDGCSKRGESSEKTPPLTNTTRKSTPSPGRVSEYNPGSVLAALSEDAESGSRAHLPESHAESTQSSPQASASSPSAAYEAQRRLTWYKQHKTRATPKKLSEAHRRYLEDEGAFVTLPRSTTDALLPLYTSVLDDLTPVTDGASVFRDHSNGQASPYLVKAMCLVVCKAKQAAPFLRLTESGPVLEPLDFASKLLAGLDAAIKADLEPDRVVKIQILALMHLHNDGLAGDDRASGYLSQAICEAWSMCIHLKIPGNPEKDRCEYLWWSLRNFDRLGKPVLAAAPFFIDDADIGIERIKPHRDRYRSQVMAVALGLGDLMKMATRAYKAGSKCRVDQCREFPSIAEVTSGCNFDHFHMSHRAYLEIWYHVAAMLSCRYSGPGTVQYNRRLVSADRVLQIVSQTGLECLPPLPLIPYAMSMATTVIYRALHDGERNIDAASSDLRQCCDALDSLSQQWTSVRGVTRLTKRLWRLISSGTLKNRGPAFEPEGIPTANSLPLQQNHALISNGPNQSIPLSYPTEMVPQEIQPPYSNEAFQRQLIEIWPGIDAPYSQIDWTFSDYGFNLDFPAAFDDLQS</sequence>
<dbReference type="PANTHER" id="PTHR47171:SF6">
    <property type="entry name" value="SPECIFIC TRANSCRIPTION FACTOR, PUTATIVE (AFU_ORTHOLOGUE AFUA_2G06130)-RELATED"/>
    <property type="match status" value="1"/>
</dbReference>
<reference evidence="6 7" key="1">
    <citation type="journal article" date="2012" name="PLoS Pathog.">
        <title>Diverse lifestyles and strategies of plant pathogenesis encoded in the genomes of eighteen Dothideomycetes fungi.</title>
        <authorList>
            <person name="Ohm R.A."/>
            <person name="Feau N."/>
            <person name="Henrissat B."/>
            <person name="Schoch C.L."/>
            <person name="Horwitz B.A."/>
            <person name="Barry K.W."/>
            <person name="Condon B.J."/>
            <person name="Copeland A.C."/>
            <person name="Dhillon B."/>
            <person name="Glaser F."/>
            <person name="Hesse C.N."/>
            <person name="Kosti I."/>
            <person name="LaButti K."/>
            <person name="Lindquist E.A."/>
            <person name="Lucas S."/>
            <person name="Salamov A.A."/>
            <person name="Bradshaw R.E."/>
            <person name="Ciuffetti L."/>
            <person name="Hamelin R.C."/>
            <person name="Kema G.H.J."/>
            <person name="Lawrence C."/>
            <person name="Scott J.A."/>
            <person name="Spatafora J.W."/>
            <person name="Turgeon B.G."/>
            <person name="de Wit P.J.G.M."/>
            <person name="Zhong S."/>
            <person name="Goodwin S.B."/>
            <person name="Grigoriev I.V."/>
        </authorList>
    </citation>
    <scope>NUCLEOTIDE SEQUENCE [LARGE SCALE GENOMIC DNA]</scope>
    <source>
        <strain evidence="7">28A</strain>
    </source>
</reference>
<protein>
    <recommendedName>
        <fullName evidence="8">Transcription factor domain-containing protein</fullName>
    </recommendedName>
</protein>
<dbReference type="HOGENOM" id="CLU_015361_1_0_1"/>
<dbReference type="Proteomes" id="UP000016935">
    <property type="component" value="Unassembled WGS sequence"/>
</dbReference>
<accession>R0KHS0</accession>
<dbReference type="EMBL" id="KB908526">
    <property type="protein sequence ID" value="EOA88774.1"/>
    <property type="molecule type" value="Genomic_DNA"/>
</dbReference>
<dbReference type="OrthoDB" id="10031947at2759"/>
<dbReference type="AlphaFoldDB" id="R0KHS0"/>
<evidence type="ECO:0000256" key="2">
    <source>
        <dbReference type="ARBA" id="ARBA00023015"/>
    </source>
</evidence>
<feature type="compositionally biased region" description="Low complexity" evidence="5">
    <location>
        <begin position="94"/>
        <end position="110"/>
    </location>
</feature>
<keyword evidence="3" id="KW-0238">DNA-binding</keyword>
<keyword evidence="1" id="KW-0862">Zinc</keyword>
<evidence type="ECO:0000256" key="5">
    <source>
        <dbReference type="SAM" id="MobiDB-lite"/>
    </source>
</evidence>
<dbReference type="PANTHER" id="PTHR47171">
    <property type="entry name" value="FARA-RELATED"/>
    <property type="match status" value="1"/>
</dbReference>
<gene>
    <name evidence="6" type="ORF">SETTUDRAFT_26823</name>
</gene>
<keyword evidence="7" id="KW-1185">Reference proteome</keyword>
<evidence type="ECO:0000256" key="1">
    <source>
        <dbReference type="ARBA" id="ARBA00022833"/>
    </source>
</evidence>
<dbReference type="GeneID" id="19403061"/>
<evidence type="ECO:0008006" key="8">
    <source>
        <dbReference type="Google" id="ProtNLM"/>
    </source>
</evidence>
<feature type="compositionally biased region" description="Basic and acidic residues" evidence="5">
    <location>
        <begin position="32"/>
        <end position="45"/>
    </location>
</feature>
<dbReference type="STRING" id="671987.R0KHS0"/>
<feature type="compositionally biased region" description="Polar residues" evidence="5">
    <location>
        <begin position="49"/>
        <end position="60"/>
    </location>
</feature>
<organism evidence="6 7">
    <name type="scientific">Exserohilum turcicum (strain 28A)</name>
    <name type="common">Northern leaf blight fungus</name>
    <name type="synonym">Setosphaeria turcica</name>
    <dbReference type="NCBI Taxonomy" id="671987"/>
    <lineage>
        <taxon>Eukaryota</taxon>
        <taxon>Fungi</taxon>
        <taxon>Dikarya</taxon>
        <taxon>Ascomycota</taxon>
        <taxon>Pezizomycotina</taxon>
        <taxon>Dothideomycetes</taxon>
        <taxon>Pleosporomycetidae</taxon>
        <taxon>Pleosporales</taxon>
        <taxon>Pleosporineae</taxon>
        <taxon>Pleosporaceae</taxon>
        <taxon>Exserohilum</taxon>
    </lineage>
</organism>
<evidence type="ECO:0000313" key="6">
    <source>
        <dbReference type="EMBL" id="EOA88774.1"/>
    </source>
</evidence>
<dbReference type="GO" id="GO:0003677">
    <property type="term" value="F:DNA binding"/>
    <property type="evidence" value="ECO:0007669"/>
    <property type="project" value="UniProtKB-KW"/>
</dbReference>
<dbReference type="CDD" id="cd12148">
    <property type="entry name" value="fungal_TF_MHR"/>
    <property type="match status" value="1"/>
</dbReference>
<keyword evidence="4" id="KW-0804">Transcription</keyword>
<name>R0KHS0_EXST2</name>
<dbReference type="InterPro" id="IPR052073">
    <property type="entry name" value="Amide_Lactam_Regulators"/>
</dbReference>
<evidence type="ECO:0000256" key="3">
    <source>
        <dbReference type="ARBA" id="ARBA00023125"/>
    </source>
</evidence>
<keyword evidence="2" id="KW-0805">Transcription regulation</keyword>
<feature type="region of interest" description="Disordered" evidence="5">
    <location>
        <begin position="26"/>
        <end position="110"/>
    </location>
</feature>
<reference evidence="6 7" key="2">
    <citation type="journal article" date="2013" name="PLoS Genet.">
        <title>Comparative genome structure, secondary metabolite, and effector coding capacity across Cochliobolus pathogens.</title>
        <authorList>
            <person name="Condon B.J."/>
            <person name="Leng Y."/>
            <person name="Wu D."/>
            <person name="Bushley K.E."/>
            <person name="Ohm R.A."/>
            <person name="Otillar R."/>
            <person name="Martin J."/>
            <person name="Schackwitz W."/>
            <person name="Grimwood J."/>
            <person name="MohdZainudin N."/>
            <person name="Xue C."/>
            <person name="Wang R."/>
            <person name="Manning V.A."/>
            <person name="Dhillon B."/>
            <person name="Tu Z.J."/>
            <person name="Steffenson B.J."/>
            <person name="Salamov A."/>
            <person name="Sun H."/>
            <person name="Lowry S."/>
            <person name="LaButti K."/>
            <person name="Han J."/>
            <person name="Copeland A."/>
            <person name="Lindquist E."/>
            <person name="Barry K."/>
            <person name="Schmutz J."/>
            <person name="Baker S.E."/>
            <person name="Ciuffetti L.M."/>
            <person name="Grigoriev I.V."/>
            <person name="Zhong S."/>
            <person name="Turgeon B.G."/>
        </authorList>
    </citation>
    <scope>NUCLEOTIDE SEQUENCE [LARGE SCALE GENOMIC DNA]</scope>
    <source>
        <strain evidence="7">28A</strain>
    </source>
</reference>
<dbReference type="RefSeq" id="XP_008023282.1">
    <property type="nucleotide sequence ID" value="XM_008025091.1"/>
</dbReference>
<proteinExistence type="predicted"/>
<feature type="compositionally biased region" description="Basic and acidic residues" evidence="5">
    <location>
        <begin position="82"/>
        <end position="93"/>
    </location>
</feature>
<dbReference type="eggNOG" id="ENOG502S1X9">
    <property type="taxonomic scope" value="Eukaryota"/>
</dbReference>
<evidence type="ECO:0000313" key="7">
    <source>
        <dbReference type="Proteomes" id="UP000016935"/>
    </source>
</evidence>
<evidence type="ECO:0000256" key="4">
    <source>
        <dbReference type="ARBA" id="ARBA00023163"/>
    </source>
</evidence>